<reference evidence="3" key="1">
    <citation type="journal article" date="2014" name="Int. J. Syst. Evol. Microbiol.">
        <title>Complete genome sequence of Corynebacterium casei LMG S-19264T (=DSM 44701T), isolated from a smear-ripened cheese.</title>
        <authorList>
            <consortium name="US DOE Joint Genome Institute (JGI-PGF)"/>
            <person name="Walter F."/>
            <person name="Albersmeier A."/>
            <person name="Kalinowski J."/>
            <person name="Ruckert C."/>
        </authorList>
    </citation>
    <scope>NUCLEOTIDE SEQUENCE</scope>
    <source>
        <strain evidence="3">KCTC 42731</strain>
    </source>
</reference>
<evidence type="ECO:0000256" key="2">
    <source>
        <dbReference type="SAM" id="Phobius"/>
    </source>
</evidence>
<dbReference type="Gene3D" id="3.40.50.150">
    <property type="entry name" value="Vaccinia Virus protein VP39"/>
    <property type="match status" value="1"/>
</dbReference>
<feature type="transmembrane region" description="Helical" evidence="2">
    <location>
        <begin position="201"/>
        <end position="220"/>
    </location>
</feature>
<gene>
    <name evidence="3" type="ORF">GCM10017161_31690</name>
</gene>
<feature type="transmembrane region" description="Helical" evidence="2">
    <location>
        <begin position="28"/>
        <end position="46"/>
    </location>
</feature>
<feature type="transmembrane region" description="Helical" evidence="2">
    <location>
        <begin position="97"/>
        <end position="118"/>
    </location>
</feature>
<keyword evidence="2" id="KW-0472">Membrane</keyword>
<feature type="transmembrane region" description="Helical" evidence="2">
    <location>
        <begin position="289"/>
        <end position="312"/>
    </location>
</feature>
<evidence type="ECO:0000256" key="1">
    <source>
        <dbReference type="ARBA" id="ARBA00023115"/>
    </source>
</evidence>
<comment type="caution">
    <text evidence="3">The sequence shown here is derived from an EMBL/GenBank/DDBJ whole genome shotgun (WGS) entry which is preliminary data.</text>
</comment>
<keyword evidence="1" id="KW-0620">Polyamine biosynthesis</keyword>
<feature type="transmembrane region" description="Helical" evidence="2">
    <location>
        <begin position="342"/>
        <end position="364"/>
    </location>
</feature>
<dbReference type="NCBIfam" id="NF037959">
    <property type="entry name" value="MFS_SpdSyn"/>
    <property type="match status" value="1"/>
</dbReference>
<accession>A0A919ELU9</accession>
<keyword evidence="2" id="KW-0812">Transmembrane</keyword>
<name>A0A919ELU9_9GAMM</name>
<dbReference type="SUPFAM" id="SSF53335">
    <property type="entry name" value="S-adenosyl-L-methionine-dependent methyltransferases"/>
    <property type="match status" value="1"/>
</dbReference>
<proteinExistence type="predicted"/>
<dbReference type="PANTHER" id="PTHR43317:SF1">
    <property type="entry name" value="THERMOSPERMINE SYNTHASE ACAULIS5"/>
    <property type="match status" value="1"/>
</dbReference>
<feature type="transmembrane region" description="Helical" evidence="2">
    <location>
        <begin position="58"/>
        <end position="76"/>
    </location>
</feature>
<dbReference type="Proteomes" id="UP000623842">
    <property type="component" value="Unassembled WGS sequence"/>
</dbReference>
<feature type="transmembrane region" description="Helical" evidence="2">
    <location>
        <begin position="130"/>
        <end position="149"/>
    </location>
</feature>
<sequence length="631" mass="70067">MLFFQGTLLLGYGYSHLIAKYLPVRKQLFCHASLLVLSLLLLPIGYEALSSEASQSPLTDILLILFLSVGVPYFTLSATAPLVQKWFALVNEGKSPYFLYSWSNAASLLALLSFPFVIEPVLSSSTQNVTWSLVYAVFVAAFLSMLWQISKSEKFNQVKSAEQAGSTVKLSSFLFWFGYSALGVIFLVATTNAITQNVAPIPFLWILPLCLYLLSFIVCFHHEKWYVRWYWLAFLALCSAIAIFLFFIGAQFDFITQLVLFSCVLFTACMVCHGELAKAKPDASQLTPFYLTMSFGGFAGSVFIALIAPQIWTQFLEFPLAFIVLFALIAVHQFNQQGMKKLPVVSFVIAGLISALFVTLNSAYQQTDIYQERNFFGVLSVKEVEIQGEMERRLIDGTTSHGTQYVDKNKHHIPLSYFRAGTGGALAIQTAQQNGAINAGFIGLGAGALAAYGKAGDTFTFYELNPSVINAANNYFTFLSGSKADVKVIEGDARLSLASLSNSDFKPLDLLVLDAFSGDSIPQHLITVEAIKLYQKLVKEQGILAFHISNSHLHLLPLMVGLSKELGYELMYFRTKADYEGQHDTDWVWMTNNPAVINSAKLKLTQTPVNVPKDKQVIWTDDFSHLLSLLK</sequence>
<reference evidence="3" key="2">
    <citation type="submission" date="2020-09" db="EMBL/GenBank/DDBJ databases">
        <authorList>
            <person name="Sun Q."/>
            <person name="Kim S."/>
        </authorList>
    </citation>
    <scope>NUCLEOTIDE SEQUENCE</scope>
    <source>
        <strain evidence="3">KCTC 42731</strain>
    </source>
</reference>
<protein>
    <recommendedName>
        <fullName evidence="5">Integral membrane-like protein</fullName>
    </recommendedName>
</protein>
<keyword evidence="2" id="KW-1133">Transmembrane helix</keyword>
<keyword evidence="4" id="KW-1185">Reference proteome</keyword>
<feature type="transmembrane region" description="Helical" evidence="2">
    <location>
        <begin position="254"/>
        <end position="277"/>
    </location>
</feature>
<dbReference type="AlphaFoldDB" id="A0A919ELU9"/>
<feature type="transmembrane region" description="Helical" evidence="2">
    <location>
        <begin position="229"/>
        <end position="248"/>
    </location>
</feature>
<dbReference type="PANTHER" id="PTHR43317">
    <property type="entry name" value="THERMOSPERMINE SYNTHASE ACAULIS5"/>
    <property type="match status" value="1"/>
</dbReference>
<dbReference type="InterPro" id="IPR029063">
    <property type="entry name" value="SAM-dependent_MTases_sf"/>
</dbReference>
<evidence type="ECO:0000313" key="3">
    <source>
        <dbReference type="EMBL" id="GHG00839.1"/>
    </source>
</evidence>
<dbReference type="GO" id="GO:0006596">
    <property type="term" value="P:polyamine biosynthetic process"/>
    <property type="evidence" value="ECO:0007669"/>
    <property type="project" value="UniProtKB-KW"/>
</dbReference>
<feature type="transmembrane region" description="Helical" evidence="2">
    <location>
        <begin position="170"/>
        <end position="189"/>
    </location>
</feature>
<organism evidence="3 4">
    <name type="scientific">Thalassotalea marina</name>
    <dbReference type="NCBI Taxonomy" id="1673741"/>
    <lineage>
        <taxon>Bacteria</taxon>
        <taxon>Pseudomonadati</taxon>
        <taxon>Pseudomonadota</taxon>
        <taxon>Gammaproteobacteria</taxon>
        <taxon>Alteromonadales</taxon>
        <taxon>Colwelliaceae</taxon>
        <taxon>Thalassotalea</taxon>
    </lineage>
</organism>
<evidence type="ECO:0008006" key="5">
    <source>
        <dbReference type="Google" id="ProtNLM"/>
    </source>
</evidence>
<dbReference type="EMBL" id="BNCK01000008">
    <property type="protein sequence ID" value="GHG00839.1"/>
    <property type="molecule type" value="Genomic_DNA"/>
</dbReference>
<evidence type="ECO:0000313" key="4">
    <source>
        <dbReference type="Proteomes" id="UP000623842"/>
    </source>
</evidence>
<feature type="transmembrane region" description="Helical" evidence="2">
    <location>
        <begin position="318"/>
        <end position="335"/>
    </location>
</feature>